<sequence>MSHLRPQLAAGAQRLFRIFKDAGVEALLVGGAAAAAGGNERDTKDLDVNLFSTPKQTVSVLKALRQHGITVTPLEWAGRYSANIPASAPGKKDAVKVDLAVKGNSSILAYTQTTVSLPGVVFANTQWLLVDKIRTMAERVKKDTAKQSSDLLDIQYCLNSVTDPLPQDLLDHIPETVWAEFWERAQVLEPDFIGLARVLFPPIGLPKPPSASGS</sequence>
<dbReference type="EMBL" id="JARJCN010000019">
    <property type="protein sequence ID" value="KAJ7091994.1"/>
    <property type="molecule type" value="Genomic_DNA"/>
</dbReference>
<dbReference type="Proteomes" id="UP001222325">
    <property type="component" value="Unassembled WGS sequence"/>
</dbReference>
<name>A0AAD6XSE2_9AGAR</name>
<proteinExistence type="predicted"/>
<accession>A0AAD6XSE2</accession>
<gene>
    <name evidence="1" type="ORF">B0H15DRAFT_948189</name>
</gene>
<dbReference type="AlphaFoldDB" id="A0AAD6XSE2"/>
<evidence type="ECO:0000313" key="1">
    <source>
        <dbReference type="EMBL" id="KAJ7091994.1"/>
    </source>
</evidence>
<comment type="caution">
    <text evidence="1">The sequence shown here is derived from an EMBL/GenBank/DDBJ whole genome shotgun (WGS) entry which is preliminary data.</text>
</comment>
<reference evidence="1" key="1">
    <citation type="submission" date="2023-03" db="EMBL/GenBank/DDBJ databases">
        <title>Massive genome expansion in bonnet fungi (Mycena s.s.) driven by repeated elements and novel gene families across ecological guilds.</title>
        <authorList>
            <consortium name="Lawrence Berkeley National Laboratory"/>
            <person name="Harder C.B."/>
            <person name="Miyauchi S."/>
            <person name="Viragh M."/>
            <person name="Kuo A."/>
            <person name="Thoen E."/>
            <person name="Andreopoulos B."/>
            <person name="Lu D."/>
            <person name="Skrede I."/>
            <person name="Drula E."/>
            <person name="Henrissat B."/>
            <person name="Morin E."/>
            <person name="Kohler A."/>
            <person name="Barry K."/>
            <person name="LaButti K."/>
            <person name="Morin E."/>
            <person name="Salamov A."/>
            <person name="Lipzen A."/>
            <person name="Mereny Z."/>
            <person name="Hegedus B."/>
            <person name="Baldrian P."/>
            <person name="Stursova M."/>
            <person name="Weitz H."/>
            <person name="Taylor A."/>
            <person name="Grigoriev I.V."/>
            <person name="Nagy L.G."/>
            <person name="Martin F."/>
            <person name="Kauserud H."/>
        </authorList>
    </citation>
    <scope>NUCLEOTIDE SEQUENCE</scope>
    <source>
        <strain evidence="1">CBHHK173m</strain>
    </source>
</reference>
<protein>
    <submittedName>
        <fullName evidence="1">Uncharacterized protein</fullName>
    </submittedName>
</protein>
<keyword evidence="2" id="KW-1185">Reference proteome</keyword>
<evidence type="ECO:0000313" key="2">
    <source>
        <dbReference type="Proteomes" id="UP001222325"/>
    </source>
</evidence>
<organism evidence="1 2">
    <name type="scientific">Mycena belliarum</name>
    <dbReference type="NCBI Taxonomy" id="1033014"/>
    <lineage>
        <taxon>Eukaryota</taxon>
        <taxon>Fungi</taxon>
        <taxon>Dikarya</taxon>
        <taxon>Basidiomycota</taxon>
        <taxon>Agaricomycotina</taxon>
        <taxon>Agaricomycetes</taxon>
        <taxon>Agaricomycetidae</taxon>
        <taxon>Agaricales</taxon>
        <taxon>Marasmiineae</taxon>
        <taxon>Mycenaceae</taxon>
        <taxon>Mycena</taxon>
    </lineage>
</organism>